<evidence type="ECO:0000313" key="3">
    <source>
        <dbReference type="Proteomes" id="UP000324965"/>
    </source>
</evidence>
<dbReference type="AlphaFoldDB" id="A0A5B0AMW9"/>
<dbReference type="InterPro" id="IPR009492">
    <property type="entry name" value="TniQ"/>
</dbReference>
<protein>
    <submittedName>
        <fullName evidence="2">TniQ family protein</fullName>
    </submittedName>
</protein>
<dbReference type="Proteomes" id="UP000324965">
    <property type="component" value="Unassembled WGS sequence"/>
</dbReference>
<name>A0A5B0AMW9_9ACTN</name>
<accession>A0A5B0AMW9</accession>
<organism evidence="2 3">
    <name type="scientific">Streptomyces apricus</name>
    <dbReference type="NCBI Taxonomy" id="1828112"/>
    <lineage>
        <taxon>Bacteria</taxon>
        <taxon>Bacillati</taxon>
        <taxon>Actinomycetota</taxon>
        <taxon>Actinomycetes</taxon>
        <taxon>Kitasatosporales</taxon>
        <taxon>Streptomycetaceae</taxon>
        <taxon>Streptomyces</taxon>
    </lineage>
</organism>
<dbReference type="RefSeq" id="WP_149514254.1">
    <property type="nucleotide sequence ID" value="NZ_VDFC01000047.1"/>
</dbReference>
<evidence type="ECO:0000313" key="2">
    <source>
        <dbReference type="EMBL" id="KAA0930576.1"/>
    </source>
</evidence>
<comment type="caution">
    <text evidence="2">The sequence shown here is derived from an EMBL/GenBank/DDBJ whole genome shotgun (WGS) entry which is preliminary data.</text>
</comment>
<evidence type="ECO:0000259" key="1">
    <source>
        <dbReference type="Pfam" id="PF06527"/>
    </source>
</evidence>
<dbReference type="EMBL" id="VDFC01000047">
    <property type="protein sequence ID" value="KAA0930576.1"/>
    <property type="molecule type" value="Genomic_DNA"/>
</dbReference>
<reference evidence="2 3" key="1">
    <citation type="submission" date="2019-05" db="EMBL/GenBank/DDBJ databases">
        <authorList>
            <person name="Hariharan J."/>
            <person name="Choudoir M.J."/>
            <person name="Diebold P."/>
            <person name="Panke-Buisse K."/>
            <person name="Buckley D.H."/>
        </authorList>
    </citation>
    <scope>NUCLEOTIDE SEQUENCE [LARGE SCALE GENOMIC DNA]</scope>
    <source>
        <strain evidence="2 3">SUN51</strain>
    </source>
</reference>
<dbReference type="Pfam" id="PF06527">
    <property type="entry name" value="TniQ"/>
    <property type="match status" value="1"/>
</dbReference>
<sequence length="303" mass="34347">MFDQDRVRRIGVVPTPFAGESFLSWVDMVAVTLRLARVAALRELGLSGPARFSTPQIHLRPAELKGVCQRTGLRPEQVKRMLFAFYAPTALPQFTADARRRWHVSNPWLRRDHSAACPLCLQASGGRWLLTWRLKWTFLCADHLVYLVDRCPRCRWWLYWRHEATGPGQREYCTRPLGQKGRGPSRSDAKICGFQVSEIQAIPVEDEEAVHVQRRVSTLLTPADASHNEMSRHLLQYMSEVVQEAARRKTMAGMLDKMESNVVRAVRESQGQPHHPPLAWTLESGSPAALSALVRIAARVALL</sequence>
<keyword evidence="3" id="KW-1185">Reference proteome</keyword>
<dbReference type="OrthoDB" id="3874088at2"/>
<proteinExistence type="predicted"/>
<feature type="domain" description="TniQ" evidence="1">
    <location>
        <begin position="13"/>
        <end position="147"/>
    </location>
</feature>
<gene>
    <name evidence="2" type="ORF">FGF04_28965</name>
</gene>